<dbReference type="Proteomes" id="UP000617402">
    <property type="component" value="Unassembled WGS sequence"/>
</dbReference>
<reference evidence="1 2" key="1">
    <citation type="submission" date="2020-07" db="EMBL/GenBank/DDBJ databases">
        <title>Draft whole-genome sequence of Heliobacterium chlorum DSM 3682, type strain.</title>
        <authorList>
            <person name="Kyndt J.A."/>
            <person name="Meyer T.E."/>
            <person name="Imhoff J.F."/>
        </authorList>
    </citation>
    <scope>NUCLEOTIDE SEQUENCE [LARGE SCALE GENOMIC DNA]</scope>
    <source>
        <strain evidence="1 2">DSM 3682</strain>
    </source>
</reference>
<gene>
    <name evidence="1" type="ORF">H1S01_18045</name>
</gene>
<dbReference type="RefSeq" id="WP_188041786.1">
    <property type="nucleotide sequence ID" value="NZ_JACVHF010000034.1"/>
</dbReference>
<organism evidence="1 2">
    <name type="scientific">Heliobacterium chlorum</name>
    <dbReference type="NCBI Taxonomy" id="2698"/>
    <lineage>
        <taxon>Bacteria</taxon>
        <taxon>Bacillati</taxon>
        <taxon>Bacillota</taxon>
        <taxon>Clostridia</taxon>
        <taxon>Eubacteriales</taxon>
        <taxon>Heliobacteriaceae</taxon>
        <taxon>Heliobacterium</taxon>
    </lineage>
</organism>
<accession>A0ABR7T6G2</accession>
<proteinExistence type="predicted"/>
<comment type="caution">
    <text evidence="1">The sequence shown here is derived from an EMBL/GenBank/DDBJ whole genome shotgun (WGS) entry which is preliminary data.</text>
</comment>
<sequence length="326" mass="36362">MKRVVSVSLGSSRRNHQVELNLLDETICVERIGVDGDMGRAVATIKALDGQVDAIGLGGIDRYLRAGHRQYVLRDGEKLAQVAKVTPVVDGSGLKDTLERRTVKTLSARGLLRPEQKVLMVCAVDRYGLAEGLVEQGCRVTFGDLMFGVGLPLPLRSLEALNQFSRVIIPVVSLLPFHWLYPTGRRQESCRPRFSRAYEEADVVAGDFHYIRRYMPADMRGKILLTNTVTAEDVKMLKDRGVSLLITTTPELDGRSFGTNVMEGLLVALSGRKPEELGPEDYHHWLDRLGFQPRMESLDSRQTTIGGRHETVCVHHPSPYSCRRSP</sequence>
<dbReference type="EMBL" id="JACVHF010000034">
    <property type="protein sequence ID" value="MBC9786363.1"/>
    <property type="molecule type" value="Genomic_DNA"/>
</dbReference>
<evidence type="ECO:0000313" key="1">
    <source>
        <dbReference type="EMBL" id="MBC9786363.1"/>
    </source>
</evidence>
<name>A0ABR7T6G2_HELCL</name>
<keyword evidence="2" id="KW-1185">Reference proteome</keyword>
<protein>
    <submittedName>
        <fullName evidence="1">Quinate 5-dehydrogenase</fullName>
    </submittedName>
</protein>
<evidence type="ECO:0000313" key="2">
    <source>
        <dbReference type="Proteomes" id="UP000617402"/>
    </source>
</evidence>